<organism evidence="1">
    <name type="scientific">uncultured Microbacterium sp</name>
    <dbReference type="NCBI Taxonomy" id="191216"/>
    <lineage>
        <taxon>Bacteria</taxon>
        <taxon>Bacillati</taxon>
        <taxon>Actinomycetota</taxon>
        <taxon>Actinomycetes</taxon>
        <taxon>Micrococcales</taxon>
        <taxon>Microbacteriaceae</taxon>
        <taxon>Microbacterium</taxon>
        <taxon>environmental samples</taxon>
    </lineage>
</organism>
<reference evidence="1" key="1">
    <citation type="submission" date="2016-03" db="EMBL/GenBank/DDBJ databases">
        <authorList>
            <person name="Ploux O."/>
        </authorList>
    </citation>
    <scope>NUCLEOTIDE SEQUENCE</scope>
    <source>
        <strain evidence="1">UC1</strain>
    </source>
</reference>
<dbReference type="RefSeq" id="WP_295574912.1">
    <property type="nucleotide sequence ID" value="NZ_FLQR01000006.1"/>
</dbReference>
<proteinExistence type="predicted"/>
<gene>
    <name evidence="1" type="ORF">MIPYR_20244</name>
</gene>
<protein>
    <submittedName>
        <fullName evidence="1">Uncharacterized protein</fullName>
    </submittedName>
</protein>
<evidence type="ECO:0000313" key="1">
    <source>
        <dbReference type="EMBL" id="SBS71828.1"/>
    </source>
</evidence>
<accession>A0A1Y5P7C0</accession>
<dbReference type="AlphaFoldDB" id="A0A1Y5P7C0"/>
<sequence>MSNRRRPARGNPYRTEFLTSVAWHTRRARWFRREAALQRPLRCAACGTGATPAELELHHRSYAGVLYQDGVWRAFERHVDLTPLHPYCHELLHRLLERDTVLARHRDRKAASDHALIRLHTALTRERP</sequence>
<name>A0A1Y5P7C0_9MICO</name>
<dbReference type="EMBL" id="FLQR01000006">
    <property type="protein sequence ID" value="SBS71828.1"/>
    <property type="molecule type" value="Genomic_DNA"/>
</dbReference>